<gene>
    <name evidence="2" type="ORF">FVD38_00585</name>
</gene>
<dbReference type="EMBL" id="VPFD01000001">
    <property type="protein sequence ID" value="TXG02266.1"/>
    <property type="molecule type" value="Genomic_DNA"/>
</dbReference>
<dbReference type="InterPro" id="IPR013424">
    <property type="entry name" value="Ice-binding_C"/>
</dbReference>
<dbReference type="Gene3D" id="2.60.120.260">
    <property type="entry name" value="Galactose-binding domain-like"/>
    <property type="match status" value="1"/>
</dbReference>
<name>A0A5C7G8A5_9BURK</name>
<comment type="caution">
    <text evidence="2">The sequence shown here is derived from an EMBL/GenBank/DDBJ whole genome shotgun (WGS) entry which is preliminary data.</text>
</comment>
<organism evidence="2 3">
    <name type="scientific">Massilia arenae</name>
    <dbReference type="NCBI Taxonomy" id="2603288"/>
    <lineage>
        <taxon>Bacteria</taxon>
        <taxon>Pseudomonadati</taxon>
        <taxon>Pseudomonadota</taxon>
        <taxon>Betaproteobacteria</taxon>
        <taxon>Burkholderiales</taxon>
        <taxon>Oxalobacteraceae</taxon>
        <taxon>Telluria group</taxon>
        <taxon>Massilia</taxon>
    </lineage>
</organism>
<reference evidence="2 3" key="1">
    <citation type="submission" date="2019-08" db="EMBL/GenBank/DDBJ databases">
        <title>Massilia golmudensis sp. nov., isolated from sand in the Qinghai-Tibetan Plateau.</title>
        <authorList>
            <person name="Zhang B."/>
        </authorList>
    </citation>
    <scope>NUCLEOTIDE SEQUENCE [LARGE SCALE GENOMIC DNA]</scope>
    <source>
        <strain evidence="2 3">GEM5</strain>
    </source>
</reference>
<accession>A0A5C7G8A5</accession>
<evidence type="ECO:0000313" key="3">
    <source>
        <dbReference type="Proteomes" id="UP000321413"/>
    </source>
</evidence>
<sequence length="231" mass="24577">MTSSSRKSIIVYSRMCSEEVSMKAVMRVAAAILLAVAVAVPASANIVRDGSFELNDGTWELTEGWFLGDAGRGAQSGVNSLSTGCFGPEFSCFATQVLPTTIGQRYDLSFWLYADGLIGPEGFPVAQFDNGIQVMFGDALATAIYNFPTTNTSTDITTGGPSTQIIVRNLLATSASTILQLSGYHDPSGIFFDDVSVELAISQIPEPGTLSLFGMALGCLGLCRWRRTRAS</sequence>
<dbReference type="NCBIfam" id="TIGR02595">
    <property type="entry name" value="PEP_CTERM"/>
    <property type="match status" value="1"/>
</dbReference>
<dbReference type="Proteomes" id="UP000321413">
    <property type="component" value="Unassembled WGS sequence"/>
</dbReference>
<keyword evidence="3" id="KW-1185">Reference proteome</keyword>
<protein>
    <submittedName>
        <fullName evidence="2">PEP-CTERM sorting domain-containing protein</fullName>
    </submittedName>
</protein>
<dbReference type="Pfam" id="PF07589">
    <property type="entry name" value="PEP-CTERM"/>
    <property type="match status" value="1"/>
</dbReference>
<evidence type="ECO:0000259" key="1">
    <source>
        <dbReference type="Pfam" id="PF07589"/>
    </source>
</evidence>
<dbReference type="AlphaFoldDB" id="A0A5C7G8A5"/>
<proteinExistence type="predicted"/>
<evidence type="ECO:0000313" key="2">
    <source>
        <dbReference type="EMBL" id="TXG02266.1"/>
    </source>
</evidence>
<feature type="domain" description="Ice-binding protein C-terminal" evidence="1">
    <location>
        <begin position="203"/>
        <end position="227"/>
    </location>
</feature>